<keyword evidence="4" id="KW-1185">Reference proteome</keyword>
<feature type="domain" description="Secretion system C-terminal sorting" evidence="2">
    <location>
        <begin position="658"/>
        <end position="727"/>
    </location>
</feature>
<name>A0ABT8R4R4_9BACT</name>
<dbReference type="SUPFAM" id="SSF69318">
    <property type="entry name" value="Integrin alpha N-terminal domain"/>
    <property type="match status" value="2"/>
</dbReference>
<accession>A0ABT8R4R4</accession>
<evidence type="ECO:0000256" key="1">
    <source>
        <dbReference type="ARBA" id="ARBA00022729"/>
    </source>
</evidence>
<dbReference type="InterPro" id="IPR026444">
    <property type="entry name" value="Secre_tail"/>
</dbReference>
<reference evidence="3" key="1">
    <citation type="submission" date="2023-07" db="EMBL/GenBank/DDBJ databases">
        <title>The genome sequence of Rhodocytophaga aerolata KACC 12507.</title>
        <authorList>
            <person name="Zhang X."/>
        </authorList>
    </citation>
    <scope>NUCLEOTIDE SEQUENCE</scope>
    <source>
        <strain evidence="3">KACC 12507</strain>
    </source>
</reference>
<dbReference type="RefSeq" id="WP_302037867.1">
    <property type="nucleotide sequence ID" value="NZ_JAUKPO010000006.1"/>
</dbReference>
<dbReference type="EMBL" id="JAUKPO010000006">
    <property type="protein sequence ID" value="MDO1447063.1"/>
    <property type="molecule type" value="Genomic_DNA"/>
</dbReference>
<proteinExistence type="predicted"/>
<sequence>MINYWAAVAQSYTFAYETSIPLVVDGDTLNNSWAGGLNAGQFSTMHLNNDAIEDLVVFDRTTNKLTTYIAVPYQNSYRYQHTPTYEQQFPEGLQFWMLLADYNNDGKKDIFTHTNLGIKVYKNISAPSQLQWELVADPLETQGFSGIINLYVSSTDIPAIVDVDNDGDLDILTFDDVGGSVEYHLNRSKENAGNTETLDFQKVNACWGKFRQGSGCQEFYFGIDCGPSTGRTGNVQRVMHSGSSLLLLDLDGDEDKDLLNGHTGCDGLARLVNQGNAATALFTAFDKQFPASTPINFPTFPAVYYEDLDFDGIKDLIAAPNVFDNELDNVDFTRSGWFYKNTGSTETPQFELKQTNFLQATMLDIGENASPALADYDGDGDLDLFIGSRGKWDASQNKFYATIYLYNNVGTAQKPVFELLTDDYLNLSSLQVTDIKPSFHDLNGDRSLDLIFSSTSGRNATLQYMLNQAPRNEVFAFSVNNLQSWPLSFSPTDVPLLYDIDGDKDLDALVGKFNGSLEYYKNTGSNASPAYTLENASLGGLPADPFARYLALTVADLDNDGKPELITGDRKGILKIYADFANQLTKPFTPVTDFVWNNLQKELSSPQLNGMLFPTAADLNGDNLPELIVGTQAGGIIVLANTSDGGSPAPGPDETGTVFPNPTSRYIYLNLPAESDVALYSVVGQQLVTRKSVPANREVALDLHHLPAGVYLLKIVAGEVQTVKRIVLYR</sequence>
<evidence type="ECO:0000259" key="2">
    <source>
        <dbReference type="Pfam" id="PF18962"/>
    </source>
</evidence>
<dbReference type="InterPro" id="IPR028994">
    <property type="entry name" value="Integrin_alpha_N"/>
</dbReference>
<protein>
    <submittedName>
        <fullName evidence="3">T9SS type A sorting domain-containing protein</fullName>
    </submittedName>
</protein>
<keyword evidence="1" id="KW-0732">Signal</keyword>
<comment type="caution">
    <text evidence="3">The sequence shown here is derived from an EMBL/GenBank/DDBJ whole genome shotgun (WGS) entry which is preliminary data.</text>
</comment>
<dbReference type="NCBIfam" id="TIGR04183">
    <property type="entry name" value="Por_Secre_tail"/>
    <property type="match status" value="1"/>
</dbReference>
<organism evidence="3 4">
    <name type="scientific">Rhodocytophaga aerolata</name>
    <dbReference type="NCBI Taxonomy" id="455078"/>
    <lineage>
        <taxon>Bacteria</taxon>
        <taxon>Pseudomonadati</taxon>
        <taxon>Bacteroidota</taxon>
        <taxon>Cytophagia</taxon>
        <taxon>Cytophagales</taxon>
        <taxon>Rhodocytophagaceae</taxon>
        <taxon>Rhodocytophaga</taxon>
    </lineage>
</organism>
<dbReference type="Proteomes" id="UP001168528">
    <property type="component" value="Unassembled WGS sequence"/>
</dbReference>
<dbReference type="PANTHER" id="PTHR44103">
    <property type="entry name" value="PROPROTEIN CONVERTASE P"/>
    <property type="match status" value="1"/>
</dbReference>
<dbReference type="PANTHER" id="PTHR44103:SF1">
    <property type="entry name" value="PROPROTEIN CONVERTASE P"/>
    <property type="match status" value="1"/>
</dbReference>
<dbReference type="Gene3D" id="2.130.10.130">
    <property type="entry name" value="Integrin alpha, N-terminal"/>
    <property type="match status" value="3"/>
</dbReference>
<evidence type="ECO:0000313" key="3">
    <source>
        <dbReference type="EMBL" id="MDO1447063.1"/>
    </source>
</evidence>
<gene>
    <name evidence="3" type="ORF">Q0590_12415</name>
</gene>
<dbReference type="Pfam" id="PF18962">
    <property type="entry name" value="Por_Secre_tail"/>
    <property type="match status" value="1"/>
</dbReference>
<evidence type="ECO:0000313" key="4">
    <source>
        <dbReference type="Proteomes" id="UP001168528"/>
    </source>
</evidence>
<dbReference type="InterPro" id="IPR013517">
    <property type="entry name" value="FG-GAP"/>
</dbReference>
<dbReference type="Pfam" id="PF13517">
    <property type="entry name" value="FG-GAP_3"/>
    <property type="match status" value="1"/>
</dbReference>